<gene>
    <name evidence="1" type="ORF">IU459_23765</name>
</gene>
<name>A0ABS0D096_9NOCA</name>
<sequence length="277" mass="28864">MPTVGTQRNLFTDASGKITVSVFSHRGSPAQAHWIDQTVLVGDPDMIAIGGGGTAARVPAGALLTASYPNDDLSGWVVSSKDHQVSNPHQLETYVIGMKIQGMTRQQLLDAVLVQPSDSGVAPHPESEAGVPSNEFCLVGGGFRVDWHGAGNLATATFPSTVTTWKSRSKDHSISDPANLRSFAIGLRRNLPAGQAISAITRADSGQAPHPRAVASVAPGFALTGGGGEVHFNGPGNLLWNLQPSTSQDPSFTAASKDHVHPNPSTITAFAVGVRIL</sequence>
<evidence type="ECO:0008006" key="3">
    <source>
        <dbReference type="Google" id="ProtNLM"/>
    </source>
</evidence>
<proteinExistence type="predicted"/>
<dbReference type="EMBL" id="JADLQX010000018">
    <property type="protein sequence ID" value="MBF6300539.1"/>
    <property type="molecule type" value="Genomic_DNA"/>
</dbReference>
<comment type="caution">
    <text evidence="1">The sequence shown here is derived from an EMBL/GenBank/DDBJ whole genome shotgun (WGS) entry which is preliminary data.</text>
</comment>
<evidence type="ECO:0000313" key="1">
    <source>
        <dbReference type="EMBL" id="MBF6300539.1"/>
    </source>
</evidence>
<evidence type="ECO:0000313" key="2">
    <source>
        <dbReference type="Proteomes" id="UP000702209"/>
    </source>
</evidence>
<organism evidence="1 2">
    <name type="scientific">Nocardia amamiensis</name>
    <dbReference type="NCBI Taxonomy" id="404578"/>
    <lineage>
        <taxon>Bacteria</taxon>
        <taxon>Bacillati</taxon>
        <taxon>Actinomycetota</taxon>
        <taxon>Actinomycetes</taxon>
        <taxon>Mycobacteriales</taxon>
        <taxon>Nocardiaceae</taxon>
        <taxon>Nocardia</taxon>
    </lineage>
</organism>
<accession>A0ABS0D096</accession>
<keyword evidence="2" id="KW-1185">Reference proteome</keyword>
<dbReference type="RefSeq" id="WP_228838388.1">
    <property type="nucleotide sequence ID" value="NZ_JADLQX010000018.1"/>
</dbReference>
<protein>
    <recommendedName>
        <fullName evidence="3">Tail fiber protein</fullName>
    </recommendedName>
</protein>
<reference evidence="1 2" key="1">
    <citation type="submission" date="2020-10" db="EMBL/GenBank/DDBJ databases">
        <title>Identification of Nocardia species via Next-generation sequencing and recognition of intraspecies genetic diversity.</title>
        <authorList>
            <person name="Li P."/>
            <person name="Li P."/>
            <person name="Lu B."/>
        </authorList>
    </citation>
    <scope>NUCLEOTIDE SEQUENCE [LARGE SCALE GENOMIC DNA]</scope>
    <source>
        <strain evidence="1 2">BJ06-0157</strain>
    </source>
</reference>
<dbReference type="Proteomes" id="UP000702209">
    <property type="component" value="Unassembled WGS sequence"/>
</dbReference>